<accession>A0A6M3J7C5</accession>
<dbReference type="EMBL" id="MT141532">
    <property type="protein sequence ID" value="QJA65125.1"/>
    <property type="molecule type" value="Genomic_DNA"/>
</dbReference>
<protein>
    <submittedName>
        <fullName evidence="2">Uncharacterized protein</fullName>
    </submittedName>
</protein>
<sequence>MALTLNRKDYDYANAGGYFDQYTQTGQDNIGLDMATYIQQSKKDNTTRTLAMIAGGVILLVGITIIAISKRRRK</sequence>
<keyword evidence="1" id="KW-0812">Transmembrane</keyword>
<dbReference type="AlphaFoldDB" id="A0A6M3J7C5"/>
<gene>
    <name evidence="3" type="ORF">MM415A01453_0024</name>
    <name evidence="2" type="ORF">MM415B00433_0033</name>
</gene>
<keyword evidence="1" id="KW-0472">Membrane</keyword>
<evidence type="ECO:0000313" key="2">
    <source>
        <dbReference type="EMBL" id="QJA65125.1"/>
    </source>
</evidence>
<evidence type="ECO:0000256" key="1">
    <source>
        <dbReference type="SAM" id="Phobius"/>
    </source>
</evidence>
<reference evidence="2" key="1">
    <citation type="submission" date="2020-03" db="EMBL/GenBank/DDBJ databases">
        <title>The deep terrestrial virosphere.</title>
        <authorList>
            <person name="Holmfeldt K."/>
            <person name="Nilsson E."/>
            <person name="Simone D."/>
            <person name="Lopez-Fernandez M."/>
            <person name="Wu X."/>
            <person name="de Brujin I."/>
            <person name="Lundin D."/>
            <person name="Andersson A."/>
            <person name="Bertilsson S."/>
            <person name="Dopson M."/>
        </authorList>
    </citation>
    <scope>NUCLEOTIDE SEQUENCE</scope>
    <source>
        <strain evidence="3">MM415A01453</strain>
        <strain evidence="2">MM415B00433</strain>
    </source>
</reference>
<organism evidence="2">
    <name type="scientific">viral metagenome</name>
    <dbReference type="NCBI Taxonomy" id="1070528"/>
    <lineage>
        <taxon>unclassified sequences</taxon>
        <taxon>metagenomes</taxon>
        <taxon>organismal metagenomes</taxon>
    </lineage>
</organism>
<dbReference type="EMBL" id="MT142240">
    <property type="protein sequence ID" value="QJA76741.1"/>
    <property type="molecule type" value="Genomic_DNA"/>
</dbReference>
<feature type="transmembrane region" description="Helical" evidence="1">
    <location>
        <begin position="50"/>
        <end position="68"/>
    </location>
</feature>
<proteinExistence type="predicted"/>
<keyword evidence="1" id="KW-1133">Transmembrane helix</keyword>
<name>A0A6M3J7C5_9ZZZZ</name>
<evidence type="ECO:0000313" key="3">
    <source>
        <dbReference type="EMBL" id="QJA76741.1"/>
    </source>
</evidence>